<organism evidence="1 2">
    <name type="scientific">Candidatus Curtissbacteria bacterium RIFCSPHIGHO2_02_FULL_42_15</name>
    <dbReference type="NCBI Taxonomy" id="1797716"/>
    <lineage>
        <taxon>Bacteria</taxon>
        <taxon>Candidatus Curtissiibacteriota</taxon>
    </lineage>
</organism>
<gene>
    <name evidence="1" type="ORF">A3D07_02865</name>
</gene>
<name>A0A1F5GD90_9BACT</name>
<accession>A0A1F5GD90</accession>
<dbReference type="EMBL" id="MFBF01000061">
    <property type="protein sequence ID" value="OGD89843.1"/>
    <property type="molecule type" value="Genomic_DNA"/>
</dbReference>
<protein>
    <recommendedName>
        <fullName evidence="3">PAS domain-containing protein</fullName>
    </recommendedName>
</protein>
<dbReference type="Proteomes" id="UP000177124">
    <property type="component" value="Unassembled WGS sequence"/>
</dbReference>
<dbReference type="Gene3D" id="3.30.450.20">
    <property type="entry name" value="PAS domain"/>
    <property type="match status" value="1"/>
</dbReference>
<evidence type="ECO:0000313" key="1">
    <source>
        <dbReference type="EMBL" id="OGD89843.1"/>
    </source>
</evidence>
<evidence type="ECO:0008006" key="3">
    <source>
        <dbReference type="Google" id="ProtNLM"/>
    </source>
</evidence>
<proteinExistence type="predicted"/>
<comment type="caution">
    <text evidence="1">The sequence shown here is derived from an EMBL/GenBank/DDBJ whole genome shotgun (WGS) entry which is preliminary data.</text>
</comment>
<reference evidence="1 2" key="1">
    <citation type="journal article" date="2016" name="Nat. Commun.">
        <title>Thousands of microbial genomes shed light on interconnected biogeochemical processes in an aquifer system.</title>
        <authorList>
            <person name="Anantharaman K."/>
            <person name="Brown C.T."/>
            <person name="Hug L.A."/>
            <person name="Sharon I."/>
            <person name="Castelle C.J."/>
            <person name="Probst A.J."/>
            <person name="Thomas B.C."/>
            <person name="Singh A."/>
            <person name="Wilkins M.J."/>
            <person name="Karaoz U."/>
            <person name="Brodie E.L."/>
            <person name="Williams K.H."/>
            <person name="Hubbard S.S."/>
            <person name="Banfield J.F."/>
        </authorList>
    </citation>
    <scope>NUCLEOTIDE SEQUENCE [LARGE SCALE GENOMIC DNA]</scope>
</reference>
<evidence type="ECO:0000313" key="2">
    <source>
        <dbReference type="Proteomes" id="UP000177124"/>
    </source>
</evidence>
<sequence length="147" mass="16474">MADDDGKTQEKLDALQKARDQLSRDWLSEEREKSRLTAAVDSMPVGFMIVDDYQKLIKKNPAVDKILGPCDEGEWSVTAIRAKIGSAYDFSGDVIKCYRQRIQIGPNDVLFGSKLLRFYMSPIVVIKESLTASGTVILIEDITAWKS</sequence>
<dbReference type="AlphaFoldDB" id="A0A1F5GD90"/>